<evidence type="ECO:0000313" key="3">
    <source>
        <dbReference type="Proteomes" id="UP000440578"/>
    </source>
</evidence>
<dbReference type="Proteomes" id="UP000440578">
    <property type="component" value="Unassembled WGS sequence"/>
</dbReference>
<dbReference type="EMBL" id="VIIS01001867">
    <property type="protein sequence ID" value="KAF0291581.1"/>
    <property type="molecule type" value="Genomic_DNA"/>
</dbReference>
<feature type="region of interest" description="Disordered" evidence="1">
    <location>
        <begin position="117"/>
        <end position="155"/>
    </location>
</feature>
<comment type="caution">
    <text evidence="2">The sequence shown here is derived from an EMBL/GenBank/DDBJ whole genome shotgun (WGS) entry which is preliminary data.</text>
</comment>
<organism evidence="2 3">
    <name type="scientific">Amphibalanus amphitrite</name>
    <name type="common">Striped barnacle</name>
    <name type="synonym">Balanus amphitrite</name>
    <dbReference type="NCBI Taxonomy" id="1232801"/>
    <lineage>
        <taxon>Eukaryota</taxon>
        <taxon>Metazoa</taxon>
        <taxon>Ecdysozoa</taxon>
        <taxon>Arthropoda</taxon>
        <taxon>Crustacea</taxon>
        <taxon>Multicrustacea</taxon>
        <taxon>Cirripedia</taxon>
        <taxon>Thoracica</taxon>
        <taxon>Thoracicalcarea</taxon>
        <taxon>Balanomorpha</taxon>
        <taxon>Balanoidea</taxon>
        <taxon>Balanidae</taxon>
        <taxon>Amphibalaninae</taxon>
        <taxon>Amphibalanus</taxon>
    </lineage>
</organism>
<accession>A0A6A4VQT1</accession>
<evidence type="ECO:0000256" key="1">
    <source>
        <dbReference type="SAM" id="MobiDB-lite"/>
    </source>
</evidence>
<name>A0A6A4VQT1_AMPAM</name>
<feature type="compositionally biased region" description="Basic residues" evidence="1">
    <location>
        <begin position="334"/>
        <end position="343"/>
    </location>
</feature>
<proteinExistence type="predicted"/>
<keyword evidence="3" id="KW-1185">Reference proteome</keyword>
<dbReference type="AlphaFoldDB" id="A0A6A4VQT1"/>
<feature type="compositionally biased region" description="Low complexity" evidence="1">
    <location>
        <begin position="238"/>
        <end position="250"/>
    </location>
</feature>
<reference evidence="2 3" key="1">
    <citation type="submission" date="2019-07" db="EMBL/GenBank/DDBJ databases">
        <title>Draft genome assembly of a fouling barnacle, Amphibalanus amphitrite (Darwin, 1854): The first reference genome for Thecostraca.</title>
        <authorList>
            <person name="Kim W."/>
        </authorList>
    </citation>
    <scope>NUCLEOTIDE SEQUENCE [LARGE SCALE GENOMIC DNA]</scope>
    <source>
        <strain evidence="2">SNU_AA5</strain>
        <tissue evidence="2">Soma without cirri and trophi</tissue>
    </source>
</reference>
<feature type="compositionally biased region" description="Basic residues" evidence="1">
    <location>
        <begin position="127"/>
        <end position="143"/>
    </location>
</feature>
<feature type="region of interest" description="Disordered" evidence="1">
    <location>
        <begin position="232"/>
        <end position="260"/>
    </location>
</feature>
<sequence length="386" mass="42061">MAPCGPCESSDLGATRAGPARRSSGLRRQGARCRVRAAGHLPVHPARGTVPGPAQCRMIWPHCAQNGLGQGGDHAVRHPGHPADVPLSLQHQRGHGALIQGRLLEVLLLHLHQEAEEAAPAQGKTGTPRRRGAGITRRLRPRGHPQPPAAGRRQTLGALGALQIVRRVAGHARRAGPGRAAAHALLPEPVRAERGGRAAGRAERGQRRLCQTVAGAHRLGVRPLAEQRRALGARRASRPAGARARQQAAPDVRRGGRLGRLRGLGRRGHLRDQVGAHLALRAARRLLHRRRRLPVQGAGAGGRLDLPRLGLLLLHHTHHHRLRRLRARPEAQRPRGRGHRHHVSLPALRHRAADDELQPGPGGGHQFRQERRKEARHHQGRRGRVR</sequence>
<feature type="region of interest" description="Disordered" evidence="1">
    <location>
        <begin position="1"/>
        <end position="30"/>
    </location>
</feature>
<feature type="region of interest" description="Disordered" evidence="1">
    <location>
        <begin position="322"/>
        <end position="386"/>
    </location>
</feature>
<evidence type="ECO:0000313" key="2">
    <source>
        <dbReference type="EMBL" id="KAF0291581.1"/>
    </source>
</evidence>
<feature type="compositionally biased region" description="Basic residues" evidence="1">
    <location>
        <begin position="374"/>
        <end position="386"/>
    </location>
</feature>
<gene>
    <name evidence="2" type="ORF">FJT64_010330</name>
</gene>
<protein>
    <submittedName>
        <fullName evidence="2">Uncharacterized protein</fullName>
    </submittedName>
</protein>